<dbReference type="RefSeq" id="XP_040645035.1">
    <property type="nucleotide sequence ID" value="XM_040793068.1"/>
</dbReference>
<dbReference type="PANTHER" id="PTHR28180:SF5">
    <property type="entry name" value="DNA POLYMERASE ALPHA SUBUNIT B"/>
    <property type="match status" value="1"/>
</dbReference>
<dbReference type="OMA" id="ANHARGM"/>
<sequence length="252" mass="28562">MKYPLAETMSISNVDKATIEPRWFELFAAIEAKFEASNIANEKWYLTTLSAITTTPKPHLCGQLYQYLISQHAYSTTSTRRKLIQRMREALFKDISVLGLPKPAEALLGINQVMSEEDAEGSFTREGWQCDDANHARGMDWLKSIYAHNTSTLFGLFKQHQDFCFWLADITYGLLLSDRQVLDDVDTELVILPGVMGQDVPRMTYWHIRGTRRLGISKEDVQMVMDCVNMVVEACGVTLKQVPSVDAVDAEL</sequence>
<comment type="caution">
    <text evidence="1">The sequence shown here is derived from an EMBL/GenBank/DDBJ whole genome shotgun (WGS) entry which is preliminary data.</text>
</comment>
<keyword evidence="2" id="KW-1185">Reference proteome</keyword>
<dbReference type="AlphaFoldDB" id="A0A135LC10"/>
<protein>
    <recommendedName>
        <fullName evidence="3">Carboxymuconolactone decarboxylase</fullName>
    </recommendedName>
</protein>
<reference evidence="1 2" key="1">
    <citation type="journal article" date="2016" name="BMC Genomics">
        <title>Genome sequencing and secondary metabolism of the postharvest pathogen Penicillium griseofulvum.</title>
        <authorList>
            <person name="Banani H."/>
            <person name="Marcet-Houben M."/>
            <person name="Ballester A.R."/>
            <person name="Abbruscato P."/>
            <person name="Gonzalez-Candelas L."/>
            <person name="Gabaldon T."/>
            <person name="Spadaro D."/>
        </authorList>
    </citation>
    <scope>NUCLEOTIDE SEQUENCE [LARGE SCALE GENOMIC DNA]</scope>
    <source>
        <strain evidence="1 2">PG3</strain>
    </source>
</reference>
<evidence type="ECO:0008006" key="3">
    <source>
        <dbReference type="Google" id="ProtNLM"/>
    </source>
</evidence>
<dbReference type="InterPro" id="IPR052999">
    <property type="entry name" value="PTS1_Protein"/>
</dbReference>
<proteinExistence type="predicted"/>
<name>A0A135LC10_PENPA</name>
<gene>
    <name evidence="1" type="ORF">PGRI_053550</name>
</gene>
<accession>A0A135LC10</accession>
<dbReference type="EMBL" id="LHQR01000069">
    <property type="protein sequence ID" value="KXG46499.1"/>
    <property type="molecule type" value="Genomic_DNA"/>
</dbReference>
<dbReference type="Gene3D" id="1.20.1290.10">
    <property type="entry name" value="AhpD-like"/>
    <property type="match status" value="1"/>
</dbReference>
<evidence type="ECO:0000313" key="1">
    <source>
        <dbReference type="EMBL" id="KXG46499.1"/>
    </source>
</evidence>
<dbReference type="OrthoDB" id="5537330at2759"/>
<evidence type="ECO:0000313" key="2">
    <source>
        <dbReference type="Proteomes" id="UP000070168"/>
    </source>
</evidence>
<dbReference type="PANTHER" id="PTHR28180">
    <property type="entry name" value="CONSERVED MITOCHONDRIAL PROTEIN-RELATED"/>
    <property type="match status" value="1"/>
</dbReference>
<dbReference type="SUPFAM" id="SSF69118">
    <property type="entry name" value="AhpD-like"/>
    <property type="match status" value="1"/>
</dbReference>
<dbReference type="GeneID" id="63708368"/>
<dbReference type="InterPro" id="IPR029032">
    <property type="entry name" value="AhpD-like"/>
</dbReference>
<organism evidence="1 2">
    <name type="scientific">Penicillium patulum</name>
    <name type="common">Penicillium griseofulvum</name>
    <dbReference type="NCBI Taxonomy" id="5078"/>
    <lineage>
        <taxon>Eukaryota</taxon>
        <taxon>Fungi</taxon>
        <taxon>Dikarya</taxon>
        <taxon>Ascomycota</taxon>
        <taxon>Pezizomycotina</taxon>
        <taxon>Eurotiomycetes</taxon>
        <taxon>Eurotiomycetidae</taxon>
        <taxon>Eurotiales</taxon>
        <taxon>Aspergillaceae</taxon>
        <taxon>Penicillium</taxon>
    </lineage>
</organism>
<dbReference type="Proteomes" id="UP000070168">
    <property type="component" value="Unassembled WGS sequence"/>
</dbReference>